<dbReference type="InterPro" id="IPR001242">
    <property type="entry name" value="Condensation_dom"/>
</dbReference>
<proteinExistence type="inferred from homology"/>
<comment type="similarity">
    <text evidence="9">In the C-terminal section; belongs to the NRP synthetase family.</text>
</comment>
<dbReference type="SUPFAM" id="SSF53901">
    <property type="entry name" value="Thiolase-like"/>
    <property type="match status" value="1"/>
</dbReference>
<dbReference type="Gene3D" id="3.10.129.110">
    <property type="entry name" value="Polyketide synthase dehydratase"/>
    <property type="match status" value="1"/>
</dbReference>
<dbReference type="SMART" id="SM00822">
    <property type="entry name" value="PKS_KR"/>
    <property type="match status" value="1"/>
</dbReference>
<dbReference type="SUPFAM" id="SSF53335">
    <property type="entry name" value="S-adenosyl-L-methionine-dependent methyltransferases"/>
    <property type="match status" value="1"/>
</dbReference>
<comment type="caution">
    <text evidence="14">The sequence shown here is derived from an EMBL/GenBank/DDBJ whole genome shotgun (WGS) entry which is preliminary data.</text>
</comment>
<accession>G9MSL5</accession>
<dbReference type="GO" id="GO:0004312">
    <property type="term" value="F:fatty acid synthase activity"/>
    <property type="evidence" value="ECO:0007669"/>
    <property type="project" value="TreeGrafter"/>
</dbReference>
<dbReference type="Pfam" id="PF14765">
    <property type="entry name" value="PS-DH"/>
    <property type="match status" value="1"/>
</dbReference>
<evidence type="ECO:0000256" key="3">
    <source>
        <dbReference type="ARBA" id="ARBA00022598"/>
    </source>
</evidence>
<dbReference type="STRING" id="413071.G9MSL5"/>
<dbReference type="Proteomes" id="UP000007115">
    <property type="component" value="Unassembled WGS sequence"/>
</dbReference>
<feature type="active site" description="Proton acceptor; for dehydratase activity" evidence="10">
    <location>
        <position position="958"/>
    </location>
</feature>
<keyword evidence="5" id="KW-0808">Transferase</keyword>
<dbReference type="CDD" id="cd00833">
    <property type="entry name" value="PKS"/>
    <property type="match status" value="1"/>
</dbReference>
<dbReference type="InterPro" id="IPR009081">
    <property type="entry name" value="PP-bd_ACP"/>
</dbReference>
<dbReference type="InterPro" id="IPR020845">
    <property type="entry name" value="AMP-binding_CS"/>
</dbReference>
<dbReference type="InterPro" id="IPR023213">
    <property type="entry name" value="CAT-like_dom_sf"/>
</dbReference>
<keyword evidence="15" id="KW-1185">Reference proteome</keyword>
<dbReference type="SMART" id="SM00826">
    <property type="entry name" value="PKS_DH"/>
    <property type="match status" value="1"/>
</dbReference>
<dbReference type="PANTHER" id="PTHR43775:SF20">
    <property type="entry name" value="HYBRID PKS-NRPS SYNTHETASE APDA"/>
    <property type="match status" value="1"/>
</dbReference>
<dbReference type="Pfam" id="PF21089">
    <property type="entry name" value="PKS_DH_N"/>
    <property type="match status" value="1"/>
</dbReference>
<dbReference type="InterPro" id="IPR016036">
    <property type="entry name" value="Malonyl_transacylase_ACP-bd"/>
</dbReference>
<dbReference type="InterPro" id="IPR042104">
    <property type="entry name" value="PKS_dehydratase_sf"/>
</dbReference>
<feature type="domain" description="Carrier" evidence="11">
    <location>
        <begin position="3391"/>
        <end position="3467"/>
    </location>
</feature>
<evidence type="ECO:0000256" key="5">
    <source>
        <dbReference type="ARBA" id="ARBA00022679"/>
    </source>
</evidence>
<sequence length="3821" mass="415966">MPEPIAVIGSSCRFPGGASSPSRLWDLLKEPRDLLREFESDRLNLDSFYHNNGEHHGSTDVVNKGYLLEEDSRAFDASFFNINPVEVDSMDPQQRLTLESVYECIEAAGYTLPQMQGSMTSVYVGVMTGDYHDIQQRDPATINHYNATGTARSILSNRVSYFFDLHGPSLTLDTACSSSLAALHLAVQSLRNGESATSVVAGVNLIFDASLYVMESKLHMLSPTSRSRMWDAAADGYARGEGVSAVLLKPLSKAVEDGDHIECVIRETGMNSDGRTPGITMPSWTAQSKLIRQTYRNAGLDPVADRPQFFECHGTGTLAGDPVEARAVMESFFPPNSSAAETPNASKLYCGSIKTVIGHLEGCAGLAGLLKVSLALQNGLVPPNLLLQVPTSAMPWPEVTKGPRRASLNSFGFGGTNVHAIVEQYVPESDSPISNNKEQDSFVGPLVVSAERETSLVSSIEKLADFIRSNPEVNLEDLAFVTQTRRTAFPVRASFTGSSRDRLLESLDAAVKAAESGAQVGTKSLTSSSTTLSTSPAILAIFTGQGAQWASMGRYMVESSSQYRKSIEQCEEALKDIPDSPTWSLMKELLASGSRIHEAAISQPLCTATQIAIVDVLKAAGISFRAVVGHSSGEMAAAYAAGILSASDAIRIAYYRGLHTGLAGGEGDKKGAMMATGLGFEDAVAFCEQFGGRIGLAASNSHSSTTISGDADTITEAKEILDRQETFARLLKVDKAYHSHHMLTCAEPYLSSLKACKITVNPPAADCTWISTVYDHAELLDDEDDLQALDGQYWVDNMTKPVLFSEAVECSLWRAGPFDMAVEIGPHPALKGPTTQTIKNALGSIIPYTAFLSRGDHDIEAFSRGVGYVWARLGAVVDFSGYKQAFNIVKPKMLKGLPTYSWYHDKLHWKESRISRRYRLGNTRPHELLGRRVGDDTDLDMRWRNILKVEELPWTRGHVFQGQILFPTSRYMAMAIQAALEIADGRPVKIIEIRDLEIPRALTLHENNAGVESVFSVRRAETSFSCSTCSSEGNGTMEKNCGGSITIEFGDSETEALPSRPVGRSGIFLVDPEAYYDSLLGIGLDYQGVFRGLKSVERAMGYATTKAKWSRADLGDEYIMHPGPLDVAFHSVIAAFCSPQSGALHAPYLSIKVERLVLTPYANYIGASGDVEFEIDSFITKTTPNTFEGDIHIIGSDGRTGLQVEGLALKLFTEARAADDRHMFSKMVWEPDHLSATNNLEEIKPGDAELTLNNAIERTSLYYLKKIFEPLSDSDVSEWKWFHKAFYNASKICIRETAEGKHPVLKKEWLQDNEEVIMAYKEKYEEQADIKLIHAVGKALPDVLNSDAQLLQFMIQDNMLVNLYTKGRVMEALNPVMADVMQSIAHKFLRANILEIGAGTGGTTNSVLGRLGDTYGQYTYTDVSAGFFEDAKKRFAAHSDRLVYKVCDIERDPLEQGFVEGSQDVIVAANVLHATCNLKTTMANVRKLLKPGGYLVMVEVTGVQLHMMLLMGGLPGWWLGVDEGRTGGPGITLTQWDELLRGTGFTGADKYVTDLPDAASHAASVIITQATDENFAKLQDPLSFLDELPILDRVLIIGGKTLPVSRMVKSIEKLVSRFTSEVTIADSIDRLDIAKHVGANTSVISLADMEKSFFSEPLTDERLSKLQALFSNATNTLWITSGRFDQDPYANMTVGLARAFITEMPHLNLQFLDVSKGSAIFDARYVPEISLVDDVIRIPRVVLDAERNDRLNSLRRRITKHVKPGESVVKVVHDNHGITLEEEAPWLNVLSSTTDGGNEAITLQVEYSMSIPFSIESRSTVCVGTVKATGKPALAITSFHGSEISVHPDLLLELDAIYTPDELGLFANLIAANLLVQSASSQLSTEQSLLVYGATPEFASIVKIVSEARGRKVFFANSGSAIDTSAFKIHARASPRAIQYLLPSGIGSVVSLAHTSDLVAINLLTLYGGATFNIDQLGSLSVSKGHLDDAHKQMQTDRSNPQTVTVRAIHGKGLFFLNKTYLMVGLVSDLGLSLCRWMVENGAKYIVITSRSAEVSPVWLEEMAKLGAVIKVYKMDVSKKDSVQFVCDSIKATLPPVGGVCNGALNKDLDFFVLFSSMSSVIGNAGQSNYNAASLFQAAIANQRRSKGLAASVLSLGMVVDVGYITRLGPGAVDRMADAYYMRISESDAHMIFAEAIAASKSVASGSGGEDAIEIITGIEQFKYNAKTKSRPAWFSNPRLSNFVRLQQQDGSDNASKDSLVGGTSSAAIQAQMDAAATGEEATQVLLAAFAQKIESMLQMEPGSMNVEAPLLDVGIDSLFAVHIRAWFLEKIHVDVPVLQTLSGDSARGISTIATAKYLAAKGDGSDEKDSKVVALDEAPAVPEALSVDKTERLVPTVITETDSVSESSVKESSLFESKGVATPLTQATDTNDSISEKEATMDEAALLQVGKLSYAQSRLWFLDQLSQDKTKYSSLCTYDINGPVHAARLKRILVKAPECFTHIRDPAPETLDNEVARLRSKIWDLSRGKMLEVVLISYNPQHHSLLVGYHHIALDGVSMHIFFASLNMAYQGKTLTTTGIQYIDIAANERSIGENELKDKIQFWAKQHSPPADVLPLFAFAKARIRPARTSYTNIEIFKDIGAPLAERIKLASKQLRVTPFHFYLAAMQALFFRLLDVSDICIGVTDANRNDENAETIGFFINFLPLRLKMGSSKETFADLVKSTSQVYYAAHEHSSVPLDVILEKTDIERSATHTPCFQVAMNYRQGSFSELPLGNCQINFKSGYDAKSPYDFAFSVTPLGTSCIVQIVSRADSYSQADTEMLHNMYTTLLEDVSLNVAKAVSECQVYERSGVQRALEMGCVRPKDFGWPSTLSERIGNMTAPYPDHVALKDSHGSLTYSQLSQRVQSTAALLVENKATSGTRIGVLCEATSNWVIAMLAVLRVGGTYIPLDMSMPRERLSAMIHVSEPTALLCQPSTLSLAQSLNAGKMTILDLDVKQVKSGEAQCRNLAKPGSCSFILFTSGTTGTPKGIQLSDAGIINYLASKAEYLGMGQEIVLQQSSLGFDIAIAQAFNALAHGGTLVIAPSEIRGDPVALSSLIVKEKVSFTLGCPTEYLMWLRSGSKALLEQTSWRYACSGGEAVTERFRATLRSMSSPPGLFNCYGPTEISCCATVLRVPLDGDGPDGSVGKPSHNVGICVLDTNGNVLPPGIPGEIYINGAGVAIGYLGVGTTGQEFFIDNASYLEGRTRSYRTGDKGVWLEDGSIRYLGRLDNDTTVKLRGLRVDLDDVANTILRESAGSISDVVVTVRGTEENASLVTHVVLSNDDDSLSKPAFLRLVHETSLPRYMRPSRMIVLAKLPMSTNGKVDRRSIASMELPPLEDSRESRSTPVTLKQGELRLLWNSVLRDEVRITVDSDFFMVGGTFLTLVALQDAIRRNMLVDLSIKDMYNHSTLGAMTKLVSDRARDAPPTPLIDWAKETALPSSLNLNTEGTVADEDMEIILTGATGFLGRAILRSLIASPKVKHIHCLAAGAGPSTGRAVDGDRVTFYDGSLNEPRLGLDAETFARLERTADRIILAGSHGHCLNNYNSLRTPNVLSTKTMALLALPRRIPIHLVSSNRVTLIDPNSQAALPPISVAGYQPATDGSEGFTATKWASEVFLQNLTEASAASSSQLPVTIHRSCAVVGDEAPIEDALNALLRFSNIMRVVPHTSDLNVGGYFDFKQVDLVGQEIVDSAIASRQRGLAFQHHSSGVRVPPSEFKSFMEDFYDAEFKELELEQWIQAALELGIEELIVVYLRAVLERGAKLVFPFTGMPSS</sequence>
<dbReference type="OrthoDB" id="416786at2759"/>
<evidence type="ECO:0000256" key="7">
    <source>
        <dbReference type="ARBA" id="ARBA00023002"/>
    </source>
</evidence>
<gene>
    <name evidence="14" type="ORF">TRIVIDRAFT_191605</name>
</gene>
<dbReference type="SMART" id="SM00823">
    <property type="entry name" value="PKS_PP"/>
    <property type="match status" value="1"/>
</dbReference>
<dbReference type="InterPro" id="IPR014043">
    <property type="entry name" value="Acyl_transferase_dom"/>
</dbReference>
<dbReference type="GO" id="GO:0032259">
    <property type="term" value="P:methylation"/>
    <property type="evidence" value="ECO:0007669"/>
    <property type="project" value="UniProtKB-KW"/>
</dbReference>
<dbReference type="Gene3D" id="3.30.559.30">
    <property type="entry name" value="Nonribosomal peptide synthetase, condensation domain"/>
    <property type="match status" value="1"/>
</dbReference>
<dbReference type="SUPFAM" id="SSF47336">
    <property type="entry name" value="ACP-like"/>
    <property type="match status" value="2"/>
</dbReference>
<evidence type="ECO:0000259" key="11">
    <source>
        <dbReference type="PROSITE" id="PS50075"/>
    </source>
</evidence>
<dbReference type="VEuPathDB" id="FungiDB:TRIVIDRAFT_191605"/>
<feature type="domain" description="Carrier" evidence="11">
    <location>
        <begin position="2281"/>
        <end position="2358"/>
    </location>
</feature>
<dbReference type="Pfam" id="PF00501">
    <property type="entry name" value="AMP-binding"/>
    <property type="match status" value="1"/>
</dbReference>
<organism evidence="14 15">
    <name type="scientific">Hypocrea virens (strain Gv29-8 / FGSC 10586)</name>
    <name type="common">Gliocladium virens</name>
    <name type="synonym">Trichoderma virens</name>
    <dbReference type="NCBI Taxonomy" id="413071"/>
    <lineage>
        <taxon>Eukaryota</taxon>
        <taxon>Fungi</taxon>
        <taxon>Dikarya</taxon>
        <taxon>Ascomycota</taxon>
        <taxon>Pezizomycotina</taxon>
        <taxon>Sordariomycetes</taxon>
        <taxon>Hypocreomycetidae</taxon>
        <taxon>Hypocreales</taxon>
        <taxon>Hypocreaceae</taxon>
        <taxon>Trichoderma</taxon>
    </lineage>
</organism>
<dbReference type="InterPro" id="IPR057326">
    <property type="entry name" value="KR_dom"/>
</dbReference>
<feature type="region of interest" description="N-terminal hotdog fold" evidence="10">
    <location>
        <begin position="926"/>
        <end position="1052"/>
    </location>
</feature>
<keyword evidence="8" id="KW-0511">Multifunctional enzyme</keyword>
<dbReference type="Pfam" id="PF08659">
    <property type="entry name" value="KR"/>
    <property type="match status" value="2"/>
</dbReference>
<dbReference type="Gene3D" id="3.40.50.720">
    <property type="entry name" value="NAD(P)-binding Rossmann-like Domain"/>
    <property type="match status" value="3"/>
</dbReference>
<protein>
    <submittedName>
        <fullName evidence="14">PKS-NRPS protein</fullName>
    </submittedName>
</protein>
<dbReference type="InterPro" id="IPR014030">
    <property type="entry name" value="Ketoacyl_synth_N"/>
</dbReference>
<dbReference type="Gene3D" id="1.10.1200.10">
    <property type="entry name" value="ACP-like"/>
    <property type="match status" value="1"/>
</dbReference>
<dbReference type="SMART" id="SM00825">
    <property type="entry name" value="PKS_KS"/>
    <property type="match status" value="1"/>
</dbReference>
<keyword evidence="6" id="KW-0677">Repeat</keyword>
<dbReference type="Pfam" id="PF00698">
    <property type="entry name" value="Acyl_transf_1"/>
    <property type="match status" value="1"/>
</dbReference>
<dbReference type="GO" id="GO:0016874">
    <property type="term" value="F:ligase activity"/>
    <property type="evidence" value="ECO:0007669"/>
    <property type="project" value="UniProtKB-KW"/>
</dbReference>
<dbReference type="InterPro" id="IPR049552">
    <property type="entry name" value="PKS_DH_N"/>
</dbReference>
<feature type="domain" description="Ketosynthase family 3 (KS3)" evidence="12">
    <location>
        <begin position="2"/>
        <end position="424"/>
    </location>
</feature>
<dbReference type="GO" id="GO:0016491">
    <property type="term" value="F:oxidoreductase activity"/>
    <property type="evidence" value="ECO:0007669"/>
    <property type="project" value="UniProtKB-KW"/>
</dbReference>
<dbReference type="InterPro" id="IPR050091">
    <property type="entry name" value="PKS_NRPS_Biosynth_Enz"/>
</dbReference>
<evidence type="ECO:0000313" key="14">
    <source>
        <dbReference type="EMBL" id="EHK23018.1"/>
    </source>
</evidence>
<dbReference type="InterPro" id="IPR045851">
    <property type="entry name" value="AMP-bd_C_sf"/>
</dbReference>
<dbReference type="OMA" id="CPTEYLM"/>
<feature type="region of interest" description="C-terminal hotdog fold" evidence="10">
    <location>
        <begin position="1067"/>
        <end position="1218"/>
    </location>
</feature>
<dbReference type="PROSITE" id="PS52004">
    <property type="entry name" value="KS3_2"/>
    <property type="match status" value="1"/>
</dbReference>
<keyword evidence="2" id="KW-0597">Phosphoprotein</keyword>
<dbReference type="Pfam" id="PF23297">
    <property type="entry name" value="ACP_SdgA_C"/>
    <property type="match status" value="1"/>
</dbReference>
<dbReference type="eggNOG" id="KOG1178">
    <property type="taxonomic scope" value="Eukaryota"/>
</dbReference>
<dbReference type="GeneID" id="25789547"/>
<dbReference type="SUPFAM" id="SSF51735">
    <property type="entry name" value="NAD(P)-binding Rossmann-fold domains"/>
    <property type="match status" value="2"/>
</dbReference>
<dbReference type="PROSITE" id="PS00455">
    <property type="entry name" value="AMP_BINDING"/>
    <property type="match status" value="1"/>
</dbReference>
<dbReference type="Pfam" id="PF08242">
    <property type="entry name" value="Methyltransf_12"/>
    <property type="match status" value="1"/>
</dbReference>
<dbReference type="HOGENOM" id="CLU_000022_37_4_1"/>
<dbReference type="SMART" id="SM00827">
    <property type="entry name" value="PKS_AT"/>
    <property type="match status" value="1"/>
</dbReference>
<evidence type="ECO:0000256" key="1">
    <source>
        <dbReference type="ARBA" id="ARBA00022450"/>
    </source>
</evidence>
<dbReference type="InterPro" id="IPR001227">
    <property type="entry name" value="Ac_transferase_dom_sf"/>
</dbReference>
<dbReference type="SUPFAM" id="SSF52777">
    <property type="entry name" value="CoA-dependent acyltransferases"/>
    <property type="match status" value="2"/>
</dbReference>
<dbReference type="Gene3D" id="3.40.50.150">
    <property type="entry name" value="Vaccinia Virus protein VP39"/>
    <property type="match status" value="1"/>
</dbReference>
<dbReference type="InterPro" id="IPR042099">
    <property type="entry name" value="ANL_N_sf"/>
</dbReference>
<dbReference type="InterPro" id="IPR036736">
    <property type="entry name" value="ACP-like_sf"/>
</dbReference>
<dbReference type="InterPro" id="IPR000873">
    <property type="entry name" value="AMP-dep_synth/lig_dom"/>
</dbReference>
<dbReference type="Gene3D" id="3.30.559.10">
    <property type="entry name" value="Chloramphenicol acetyltransferase-like domain"/>
    <property type="match status" value="1"/>
</dbReference>
<dbReference type="GO" id="GO:0006633">
    <property type="term" value="P:fatty acid biosynthetic process"/>
    <property type="evidence" value="ECO:0007669"/>
    <property type="project" value="InterPro"/>
</dbReference>
<dbReference type="InterPro" id="IPR029063">
    <property type="entry name" value="SAM-dependent_MTases_sf"/>
</dbReference>
<dbReference type="InterPro" id="IPR020806">
    <property type="entry name" value="PKS_PP-bd"/>
</dbReference>
<dbReference type="InterPro" id="IPR049900">
    <property type="entry name" value="PKS_mFAS_DH"/>
</dbReference>
<dbReference type="GO" id="GO:0004315">
    <property type="term" value="F:3-oxoacyl-[acyl-carrier-protein] synthase activity"/>
    <property type="evidence" value="ECO:0007669"/>
    <property type="project" value="InterPro"/>
</dbReference>
<dbReference type="Pfam" id="PF00668">
    <property type="entry name" value="Condensation"/>
    <property type="match status" value="1"/>
</dbReference>
<dbReference type="InterPro" id="IPR013120">
    <property type="entry name" value="FAR_NAD-bd"/>
</dbReference>
<feature type="active site" description="Proton donor; for dehydratase activity" evidence="10">
    <location>
        <position position="1126"/>
    </location>
</feature>
<dbReference type="Pfam" id="PF00550">
    <property type="entry name" value="PP-binding"/>
    <property type="match status" value="1"/>
</dbReference>
<dbReference type="GO" id="GO:0031177">
    <property type="term" value="F:phosphopantetheine binding"/>
    <property type="evidence" value="ECO:0007669"/>
    <property type="project" value="InterPro"/>
</dbReference>
<evidence type="ECO:0000256" key="10">
    <source>
        <dbReference type="PROSITE-ProRule" id="PRU01363"/>
    </source>
</evidence>
<dbReference type="eggNOG" id="KOG1202">
    <property type="taxonomic scope" value="Eukaryota"/>
</dbReference>
<dbReference type="SUPFAM" id="SSF56801">
    <property type="entry name" value="Acetyl-CoA synthetase-like"/>
    <property type="match status" value="1"/>
</dbReference>
<evidence type="ECO:0000256" key="9">
    <source>
        <dbReference type="ARBA" id="ARBA00029443"/>
    </source>
</evidence>
<dbReference type="InterPro" id="IPR036291">
    <property type="entry name" value="NAD(P)-bd_dom_sf"/>
</dbReference>
<dbReference type="InterPro" id="IPR013968">
    <property type="entry name" value="PKS_KR"/>
</dbReference>
<evidence type="ECO:0000256" key="4">
    <source>
        <dbReference type="ARBA" id="ARBA00022603"/>
    </source>
</evidence>
<dbReference type="GO" id="GO:0009403">
    <property type="term" value="P:toxin biosynthetic process"/>
    <property type="evidence" value="ECO:0007669"/>
    <property type="project" value="UniProtKB-ARBA"/>
</dbReference>
<dbReference type="PROSITE" id="PS00606">
    <property type="entry name" value="KS3_1"/>
    <property type="match status" value="1"/>
</dbReference>
<dbReference type="PANTHER" id="PTHR43775">
    <property type="entry name" value="FATTY ACID SYNTHASE"/>
    <property type="match status" value="1"/>
</dbReference>
<dbReference type="Gene3D" id="3.40.47.10">
    <property type="match status" value="1"/>
</dbReference>
<dbReference type="EMBL" id="ABDF02000006">
    <property type="protein sequence ID" value="EHK23018.1"/>
    <property type="molecule type" value="Genomic_DNA"/>
</dbReference>
<dbReference type="InterPro" id="IPR018201">
    <property type="entry name" value="Ketoacyl_synth_AS"/>
</dbReference>
<dbReference type="Pfam" id="PF02801">
    <property type="entry name" value="Ketoacyl-synt_C"/>
    <property type="match status" value="1"/>
</dbReference>
<dbReference type="InterPro" id="IPR016035">
    <property type="entry name" value="Acyl_Trfase/lysoPLipase"/>
</dbReference>
<dbReference type="CDD" id="cd19532">
    <property type="entry name" value="C_PKS-NRPS"/>
    <property type="match status" value="1"/>
</dbReference>
<dbReference type="InterPro" id="IPR014031">
    <property type="entry name" value="Ketoacyl_synth_C"/>
</dbReference>
<dbReference type="InterPro" id="IPR013217">
    <property type="entry name" value="Methyltransf_12"/>
</dbReference>
<reference evidence="14 15" key="1">
    <citation type="journal article" date="2011" name="Genome Biol.">
        <title>Comparative genome sequence analysis underscores mycoparasitism as the ancestral life style of Trichoderma.</title>
        <authorList>
            <person name="Kubicek C.P."/>
            <person name="Herrera-Estrella A."/>
            <person name="Seidl-Seiboth V."/>
            <person name="Martinez D.A."/>
            <person name="Druzhinina I.S."/>
            <person name="Thon M."/>
            <person name="Zeilinger S."/>
            <person name="Casas-Flores S."/>
            <person name="Horwitz B.A."/>
            <person name="Mukherjee P.K."/>
            <person name="Mukherjee M."/>
            <person name="Kredics L."/>
            <person name="Alcaraz L.D."/>
            <person name="Aerts A."/>
            <person name="Antal Z."/>
            <person name="Atanasova L."/>
            <person name="Cervantes-Badillo M.G."/>
            <person name="Challacombe J."/>
            <person name="Chertkov O."/>
            <person name="McCluskey K."/>
            <person name="Coulpier F."/>
            <person name="Deshpande N."/>
            <person name="von Doehren H."/>
            <person name="Ebbole D.J."/>
            <person name="Esquivel-Naranjo E.U."/>
            <person name="Fekete E."/>
            <person name="Flipphi M."/>
            <person name="Glaser F."/>
            <person name="Gomez-Rodriguez E.Y."/>
            <person name="Gruber S."/>
            <person name="Han C."/>
            <person name="Henrissat B."/>
            <person name="Hermosa R."/>
            <person name="Hernandez-Onate M."/>
            <person name="Karaffa L."/>
            <person name="Kosti I."/>
            <person name="Le Crom S."/>
            <person name="Lindquist E."/>
            <person name="Lucas S."/>
            <person name="Luebeck M."/>
            <person name="Luebeck P.S."/>
            <person name="Margeot A."/>
            <person name="Metz B."/>
            <person name="Misra M."/>
            <person name="Nevalainen H."/>
            <person name="Omann M."/>
            <person name="Packer N."/>
            <person name="Perrone G."/>
            <person name="Uresti-Rivera E.E."/>
            <person name="Salamov A."/>
            <person name="Schmoll M."/>
            <person name="Seiboth B."/>
            <person name="Shapiro H."/>
            <person name="Sukno S."/>
            <person name="Tamayo-Ramos J.A."/>
            <person name="Tisch D."/>
            <person name="Wiest A."/>
            <person name="Wilkinson H.H."/>
            <person name="Zhang M."/>
            <person name="Coutinho P.M."/>
            <person name="Kenerley C.M."/>
            <person name="Monte E."/>
            <person name="Baker S.E."/>
            <person name="Grigoriev I.V."/>
        </authorList>
    </citation>
    <scope>NUCLEOTIDE SEQUENCE [LARGE SCALE GENOMIC DNA]</scope>
    <source>
        <strain evidence="15">Gv29-8 / FGSC 10586</strain>
    </source>
</reference>
<dbReference type="PROSITE" id="PS52019">
    <property type="entry name" value="PKS_MFAS_DH"/>
    <property type="match status" value="1"/>
</dbReference>
<dbReference type="RefSeq" id="XP_013957218.1">
    <property type="nucleotide sequence ID" value="XM_014101743.1"/>
</dbReference>
<dbReference type="InterPro" id="IPR049551">
    <property type="entry name" value="PKS_DH_C"/>
</dbReference>
<dbReference type="Gene3D" id="3.40.50.12780">
    <property type="entry name" value="N-terminal domain of ligase-like"/>
    <property type="match status" value="1"/>
</dbReference>
<dbReference type="InParanoid" id="G9MSL5"/>
<dbReference type="Pfam" id="PF16197">
    <property type="entry name" value="KAsynt_C_assoc"/>
    <property type="match status" value="1"/>
</dbReference>
<dbReference type="SUPFAM" id="SSF52151">
    <property type="entry name" value="FabD/lysophospholipase-like"/>
    <property type="match status" value="1"/>
</dbReference>
<evidence type="ECO:0000256" key="6">
    <source>
        <dbReference type="ARBA" id="ARBA00022737"/>
    </source>
</evidence>
<dbReference type="SUPFAM" id="SSF55048">
    <property type="entry name" value="Probable ACP-binding domain of malonyl-CoA ACP transacylase"/>
    <property type="match status" value="1"/>
</dbReference>
<dbReference type="InterPro" id="IPR020841">
    <property type="entry name" value="PKS_Beta-ketoAc_synthase_dom"/>
</dbReference>
<evidence type="ECO:0000256" key="2">
    <source>
        <dbReference type="ARBA" id="ARBA00022553"/>
    </source>
</evidence>
<dbReference type="Gene3D" id="3.40.366.10">
    <property type="entry name" value="Malonyl-Coenzyme A Acyl Carrier Protein, domain 2"/>
    <property type="match status" value="1"/>
</dbReference>
<dbReference type="InterPro" id="IPR016039">
    <property type="entry name" value="Thiolase-like"/>
</dbReference>
<dbReference type="CDD" id="cd02440">
    <property type="entry name" value="AdoMet_MTases"/>
    <property type="match status" value="1"/>
</dbReference>
<dbReference type="InterPro" id="IPR020807">
    <property type="entry name" value="PKS_DH"/>
</dbReference>
<keyword evidence="4" id="KW-0489">Methyltransferase</keyword>
<evidence type="ECO:0000259" key="12">
    <source>
        <dbReference type="PROSITE" id="PS52004"/>
    </source>
</evidence>
<evidence type="ECO:0000256" key="8">
    <source>
        <dbReference type="ARBA" id="ARBA00023268"/>
    </source>
</evidence>
<dbReference type="GO" id="GO:0008168">
    <property type="term" value="F:methyltransferase activity"/>
    <property type="evidence" value="ECO:0007669"/>
    <property type="project" value="UniProtKB-KW"/>
</dbReference>
<dbReference type="InterPro" id="IPR032821">
    <property type="entry name" value="PKS_assoc"/>
</dbReference>
<dbReference type="Pfam" id="PF07993">
    <property type="entry name" value="NAD_binding_4"/>
    <property type="match status" value="1"/>
</dbReference>
<evidence type="ECO:0000313" key="15">
    <source>
        <dbReference type="Proteomes" id="UP000007115"/>
    </source>
</evidence>
<dbReference type="Pfam" id="PF00109">
    <property type="entry name" value="ketoacyl-synt"/>
    <property type="match status" value="1"/>
</dbReference>
<keyword evidence="7" id="KW-0560">Oxidoreductase</keyword>
<keyword evidence="3" id="KW-0436">Ligase</keyword>
<dbReference type="CDD" id="cd05930">
    <property type="entry name" value="A_NRPS"/>
    <property type="match status" value="1"/>
</dbReference>
<keyword evidence="1" id="KW-0596">Phosphopantetheine</keyword>
<evidence type="ECO:0000259" key="13">
    <source>
        <dbReference type="PROSITE" id="PS52019"/>
    </source>
</evidence>
<dbReference type="PROSITE" id="PS50075">
    <property type="entry name" value="CARRIER"/>
    <property type="match status" value="2"/>
</dbReference>
<name>G9MSL5_HYPVG</name>
<dbReference type="Gene3D" id="3.30.300.30">
    <property type="match status" value="1"/>
</dbReference>
<feature type="domain" description="PKS/mFAS DH" evidence="13">
    <location>
        <begin position="926"/>
        <end position="1218"/>
    </location>
</feature>